<protein>
    <recommendedName>
        <fullName evidence="7">Peptidase C1A papain C-terminal domain-containing protein</fullName>
    </recommendedName>
</protein>
<evidence type="ECO:0000313" key="9">
    <source>
        <dbReference type="Proteomes" id="UP001153148"/>
    </source>
</evidence>
<dbReference type="InterPro" id="IPR000169">
    <property type="entry name" value="Pept_cys_AS"/>
</dbReference>
<dbReference type="InterPro" id="IPR013128">
    <property type="entry name" value="Peptidase_C1A"/>
</dbReference>
<dbReference type="PANTHER" id="PTHR12411">
    <property type="entry name" value="CYSTEINE PROTEASE FAMILY C1-RELATED"/>
    <property type="match status" value="1"/>
</dbReference>
<proteinExistence type="inferred from homology"/>
<dbReference type="CDD" id="cd02248">
    <property type="entry name" value="Peptidase_C1A"/>
    <property type="match status" value="1"/>
</dbReference>
<dbReference type="InterPro" id="IPR000668">
    <property type="entry name" value="Peptidase_C1A_C"/>
</dbReference>
<evidence type="ECO:0000313" key="8">
    <source>
        <dbReference type="EMBL" id="CAG2056207.1"/>
    </source>
</evidence>
<dbReference type="Pfam" id="PF00112">
    <property type="entry name" value="Peptidase_C1"/>
    <property type="match status" value="1"/>
</dbReference>
<dbReference type="PROSITE" id="PS00639">
    <property type="entry name" value="THIOL_PROTEASE_HIS"/>
    <property type="match status" value="1"/>
</dbReference>
<evidence type="ECO:0000256" key="3">
    <source>
        <dbReference type="ARBA" id="ARBA00022801"/>
    </source>
</evidence>
<gene>
    <name evidence="8" type="ORF">TPAB3V08_LOCUS3202</name>
</gene>
<evidence type="ECO:0000256" key="5">
    <source>
        <dbReference type="ARBA" id="ARBA00023145"/>
    </source>
</evidence>
<comment type="caution">
    <text evidence="8">The sequence shown here is derived from an EMBL/GenBank/DDBJ whole genome shotgun (WGS) entry which is preliminary data.</text>
</comment>
<keyword evidence="4" id="KW-0788">Thiol protease</keyword>
<dbReference type="PROSITE" id="PS00139">
    <property type="entry name" value="THIOL_PROTEASE_CYS"/>
    <property type="match status" value="1"/>
</dbReference>
<evidence type="ECO:0000256" key="2">
    <source>
        <dbReference type="ARBA" id="ARBA00022670"/>
    </source>
</evidence>
<dbReference type="SMART" id="SM00645">
    <property type="entry name" value="Pept_C1"/>
    <property type="match status" value="1"/>
</dbReference>
<evidence type="ECO:0000256" key="1">
    <source>
        <dbReference type="ARBA" id="ARBA00008455"/>
    </source>
</evidence>
<keyword evidence="2" id="KW-0645">Protease</keyword>
<dbReference type="InterPro" id="IPR039417">
    <property type="entry name" value="Peptidase_C1A_papain-like"/>
</dbReference>
<evidence type="ECO:0000256" key="6">
    <source>
        <dbReference type="ARBA" id="ARBA00023157"/>
    </source>
</evidence>
<reference evidence="8" key="1">
    <citation type="submission" date="2021-03" db="EMBL/GenBank/DDBJ databases">
        <authorList>
            <person name="Tran Van P."/>
        </authorList>
    </citation>
    <scope>NUCLEOTIDE SEQUENCE</scope>
</reference>
<dbReference type="InterPro" id="IPR025660">
    <property type="entry name" value="Pept_his_AS"/>
</dbReference>
<dbReference type="PRINTS" id="PR00705">
    <property type="entry name" value="PAPAIN"/>
</dbReference>
<accession>A0ABN7NRZ2</accession>
<name>A0ABN7NRZ2_TIMPD</name>
<dbReference type="SUPFAM" id="SSF54001">
    <property type="entry name" value="Cysteine proteinases"/>
    <property type="match status" value="1"/>
</dbReference>
<dbReference type="Pfam" id="PF08246">
    <property type="entry name" value="Inhibitor_I29"/>
    <property type="match status" value="1"/>
</dbReference>
<keyword evidence="3" id="KW-0378">Hydrolase</keyword>
<comment type="similarity">
    <text evidence="1">Belongs to the peptidase C1 family.</text>
</comment>
<organism evidence="8 9">
    <name type="scientific">Timema podura</name>
    <name type="common">Walking stick</name>
    <dbReference type="NCBI Taxonomy" id="61482"/>
    <lineage>
        <taxon>Eukaryota</taxon>
        <taxon>Metazoa</taxon>
        <taxon>Ecdysozoa</taxon>
        <taxon>Arthropoda</taxon>
        <taxon>Hexapoda</taxon>
        <taxon>Insecta</taxon>
        <taxon>Pterygota</taxon>
        <taxon>Neoptera</taxon>
        <taxon>Polyneoptera</taxon>
        <taxon>Phasmatodea</taxon>
        <taxon>Timematodea</taxon>
        <taxon>Timematoidea</taxon>
        <taxon>Timematidae</taxon>
        <taxon>Timema</taxon>
    </lineage>
</organism>
<dbReference type="InterPro" id="IPR038765">
    <property type="entry name" value="Papain-like_cys_pep_sf"/>
</dbReference>
<dbReference type="EMBL" id="CAJPIN010003537">
    <property type="protein sequence ID" value="CAG2056207.1"/>
    <property type="molecule type" value="Genomic_DNA"/>
</dbReference>
<keyword evidence="5" id="KW-0865">Zymogen</keyword>
<dbReference type="Proteomes" id="UP001153148">
    <property type="component" value="Unassembled WGS sequence"/>
</dbReference>
<dbReference type="InterPro" id="IPR025661">
    <property type="entry name" value="Pept_asp_AS"/>
</dbReference>
<feature type="domain" description="Peptidase C1A papain C-terminal" evidence="7">
    <location>
        <begin position="71"/>
        <end position="287"/>
    </location>
</feature>
<sequence>MENRNKIAKHNARFEKGEVTYKVGMNKYGDMLHHEFVNTLNGFNRSLPGNSVFATEPLRGASFIRPANVKLPNSVDWREKGAVTPVKNQGHCGSCWSFSATGSLEGQHFRKTGFLVSLSEQNLIDCSTKYGNNGCNGGMMDFAFAYIKDNKGLDKEKLYPYKAHDGKCHYNPQNNGATDVGFTDIESGSEDQLMEAVATIGPVSIAIDASQESFQFYKTGVYYEPMCSNETLDHGVLVVGYGTDEDNQDYWIVKNSWGLTWGDAGYIKMARNRDNNCGVATSASYPLLQRGLRRRQESRGRPLVVSHRHAGHGRLFPQTHVDSSLTALQAALAIVLNNSLRDQLVL</sequence>
<dbReference type="PROSITE" id="PS00640">
    <property type="entry name" value="THIOL_PROTEASE_ASN"/>
    <property type="match status" value="1"/>
</dbReference>
<keyword evidence="6" id="KW-1015">Disulfide bond</keyword>
<dbReference type="InterPro" id="IPR013201">
    <property type="entry name" value="Prot_inhib_I29"/>
</dbReference>
<evidence type="ECO:0000259" key="7">
    <source>
        <dbReference type="SMART" id="SM00645"/>
    </source>
</evidence>
<evidence type="ECO:0000256" key="4">
    <source>
        <dbReference type="ARBA" id="ARBA00022807"/>
    </source>
</evidence>
<keyword evidence="9" id="KW-1185">Reference proteome</keyword>
<dbReference type="Gene3D" id="3.90.70.10">
    <property type="entry name" value="Cysteine proteinases"/>
    <property type="match status" value="1"/>
</dbReference>